<sequence length="218" mass="25200">MSNSPLSKLLRLETESTEILISDLCSLGSMEKSDFSNTDLGMRHQSFSGFTNNGRPVIILHRFVPKYKDGPGSYLRLLYKSFSDFLDQESRAKDLFVPLTRVYEHLAKCYLLNTIESSDPDFLKEAADNLPIYWTMGSPIDDEIINFTQQGGWLKIDSVHAGYKSYYSFLLNECGPLTEGIKNRDPEVVAAMSTFLNRWRREYEDFTEEEYQKRMPQK</sequence>
<reference evidence="1 2" key="1">
    <citation type="submission" date="2019-01" db="EMBL/GenBank/DDBJ databases">
        <title>Draft genome sequence of Psathyrella aberdarensis IHI B618.</title>
        <authorList>
            <person name="Buettner E."/>
            <person name="Kellner H."/>
        </authorList>
    </citation>
    <scope>NUCLEOTIDE SEQUENCE [LARGE SCALE GENOMIC DNA]</scope>
    <source>
        <strain evidence="1 2">IHI B618</strain>
    </source>
</reference>
<protein>
    <submittedName>
        <fullName evidence="1">Uncharacterized protein</fullName>
    </submittedName>
</protein>
<comment type="caution">
    <text evidence="1">The sequence shown here is derived from an EMBL/GenBank/DDBJ whole genome shotgun (WGS) entry which is preliminary data.</text>
</comment>
<dbReference type="EMBL" id="SDEE01000659">
    <property type="protein sequence ID" value="RXW14710.1"/>
    <property type="molecule type" value="Genomic_DNA"/>
</dbReference>
<dbReference type="AlphaFoldDB" id="A0A4Q2D5L8"/>
<name>A0A4Q2D5L8_9AGAR</name>
<keyword evidence="2" id="KW-1185">Reference proteome</keyword>
<accession>A0A4Q2D5L8</accession>
<dbReference type="OrthoDB" id="163438at2759"/>
<proteinExistence type="predicted"/>
<evidence type="ECO:0000313" key="1">
    <source>
        <dbReference type="EMBL" id="RXW14710.1"/>
    </source>
</evidence>
<evidence type="ECO:0000313" key="2">
    <source>
        <dbReference type="Proteomes" id="UP000290288"/>
    </source>
</evidence>
<organism evidence="1 2">
    <name type="scientific">Candolleomyces aberdarensis</name>
    <dbReference type="NCBI Taxonomy" id="2316362"/>
    <lineage>
        <taxon>Eukaryota</taxon>
        <taxon>Fungi</taxon>
        <taxon>Dikarya</taxon>
        <taxon>Basidiomycota</taxon>
        <taxon>Agaricomycotina</taxon>
        <taxon>Agaricomycetes</taxon>
        <taxon>Agaricomycetidae</taxon>
        <taxon>Agaricales</taxon>
        <taxon>Agaricineae</taxon>
        <taxon>Psathyrellaceae</taxon>
        <taxon>Candolleomyces</taxon>
    </lineage>
</organism>
<gene>
    <name evidence="1" type="ORF">EST38_g11146</name>
</gene>
<dbReference type="Proteomes" id="UP000290288">
    <property type="component" value="Unassembled WGS sequence"/>
</dbReference>